<reference evidence="1 2" key="1">
    <citation type="submission" date="2018-02" db="EMBL/GenBank/DDBJ databases">
        <title>The draft genome of Phyllobacterium myrsinacearum DSM5892.</title>
        <authorList>
            <person name="Li L."/>
            <person name="Liu L."/>
            <person name="Zhang X."/>
            <person name="Wang T."/>
        </authorList>
    </citation>
    <scope>NUCLEOTIDE SEQUENCE [LARGE SCALE GENOMIC DNA]</scope>
    <source>
        <strain evidence="1 2">DSM 5892</strain>
    </source>
</reference>
<organism evidence="1 2">
    <name type="scientific">Phyllobacterium myrsinacearum</name>
    <dbReference type="NCBI Taxonomy" id="28101"/>
    <lineage>
        <taxon>Bacteria</taxon>
        <taxon>Pseudomonadati</taxon>
        <taxon>Pseudomonadota</taxon>
        <taxon>Alphaproteobacteria</taxon>
        <taxon>Hyphomicrobiales</taxon>
        <taxon>Phyllobacteriaceae</taxon>
        <taxon>Phyllobacterium</taxon>
    </lineage>
</organism>
<comment type="caution">
    <text evidence="1">The sequence shown here is derived from an EMBL/GenBank/DDBJ whole genome shotgun (WGS) entry which is preliminary data.</text>
</comment>
<proteinExistence type="predicted"/>
<dbReference type="CDD" id="cd02980">
    <property type="entry name" value="TRX_Fd_family"/>
    <property type="match status" value="1"/>
</dbReference>
<dbReference type="EMBL" id="PVBT01000008">
    <property type="protein sequence ID" value="PRD50188.1"/>
    <property type="molecule type" value="Genomic_DNA"/>
</dbReference>
<accession>A0A2S9JBN3</accession>
<dbReference type="AlphaFoldDB" id="A0A2S9JBN3"/>
<protein>
    <recommendedName>
        <fullName evidence="3">Metal-binding protein</fullName>
    </recommendedName>
</protein>
<dbReference type="RefSeq" id="WP_105737143.1">
    <property type="nucleotide sequence ID" value="NZ_PVBT01000008.1"/>
</dbReference>
<keyword evidence="2" id="KW-1185">Reference proteome</keyword>
<evidence type="ECO:0008006" key="3">
    <source>
        <dbReference type="Google" id="ProtNLM"/>
    </source>
</evidence>
<dbReference type="Pfam" id="PF07845">
    <property type="entry name" value="DUF1636"/>
    <property type="match status" value="1"/>
</dbReference>
<dbReference type="OrthoDB" id="8364077at2"/>
<name>A0A2S9JBN3_9HYPH</name>
<sequence>MTTPSPDHQIIVCTLCKAADGLSRPGQDLAARLQAELDGKLGYEVHGVACMAGCEHPCTVAFRGPGKAQYLFGDIDPATNFADLLDFARMYHTLTDGWSKASQRPQGLWDKTLARIPAHL</sequence>
<dbReference type="Proteomes" id="UP000238563">
    <property type="component" value="Unassembled WGS sequence"/>
</dbReference>
<dbReference type="InterPro" id="IPR012863">
    <property type="entry name" value="DUF1636"/>
</dbReference>
<evidence type="ECO:0000313" key="1">
    <source>
        <dbReference type="EMBL" id="PRD50188.1"/>
    </source>
</evidence>
<gene>
    <name evidence="1" type="ORF">C5750_22995</name>
</gene>
<evidence type="ECO:0000313" key="2">
    <source>
        <dbReference type="Proteomes" id="UP000238563"/>
    </source>
</evidence>